<keyword evidence="6 7" id="KW-0119">Carbohydrate metabolism</keyword>
<protein>
    <recommendedName>
        <fullName evidence="7 8">Phosphogluconate dehydratase</fullName>
        <ecNumber evidence="7 8">4.2.1.12</ecNumber>
    </recommendedName>
</protein>
<dbReference type="RefSeq" id="WP_219044476.1">
    <property type="nucleotide sequence ID" value="NZ_JAHWDQ010000004.1"/>
</dbReference>
<dbReference type="InterPro" id="IPR056740">
    <property type="entry name" value="ILV_EDD_C"/>
</dbReference>
<dbReference type="PROSITE" id="PS00886">
    <property type="entry name" value="ILVD_EDD_1"/>
    <property type="match status" value="1"/>
</dbReference>
<dbReference type="Proteomes" id="UP001166291">
    <property type="component" value="Unassembled WGS sequence"/>
</dbReference>
<feature type="domain" description="Dihydroxy-acid/6-phosphogluconate dehydratase C-terminal" evidence="10">
    <location>
        <begin position="408"/>
        <end position="600"/>
    </location>
</feature>
<dbReference type="Pfam" id="PF00920">
    <property type="entry name" value="ILVD_EDD_N"/>
    <property type="match status" value="1"/>
</dbReference>
<evidence type="ECO:0000313" key="11">
    <source>
        <dbReference type="EMBL" id="MBW2942239.1"/>
    </source>
</evidence>
<keyword evidence="12" id="KW-1185">Reference proteome</keyword>
<keyword evidence="7 11" id="KW-0456">Lyase</keyword>
<dbReference type="InterPro" id="IPR004786">
    <property type="entry name" value="6-phosphgluc_deHydtase"/>
</dbReference>
<evidence type="ECO:0000256" key="6">
    <source>
        <dbReference type="ARBA" id="ARBA00023277"/>
    </source>
</evidence>
<dbReference type="EMBL" id="JAHWDQ010000004">
    <property type="protein sequence ID" value="MBW2942239.1"/>
    <property type="molecule type" value="Genomic_DNA"/>
</dbReference>
<evidence type="ECO:0000313" key="12">
    <source>
        <dbReference type="Proteomes" id="UP001166291"/>
    </source>
</evidence>
<evidence type="ECO:0000259" key="10">
    <source>
        <dbReference type="Pfam" id="PF24877"/>
    </source>
</evidence>
<comment type="catalytic activity">
    <reaction evidence="7">
        <text>6-phospho-D-gluconate = 2-dehydro-3-deoxy-6-phospho-D-gluconate + H2O</text>
        <dbReference type="Rhea" id="RHEA:17277"/>
        <dbReference type="ChEBI" id="CHEBI:15377"/>
        <dbReference type="ChEBI" id="CHEBI:57569"/>
        <dbReference type="ChEBI" id="CHEBI:58759"/>
        <dbReference type="EC" id="4.2.1.12"/>
    </reaction>
</comment>
<dbReference type="Pfam" id="PF24877">
    <property type="entry name" value="ILV_EDD_C"/>
    <property type="match status" value="1"/>
</dbReference>
<feature type="binding site" evidence="7">
    <location>
        <position position="157"/>
    </location>
    <ligand>
        <name>[4Fe-4S] cluster</name>
        <dbReference type="ChEBI" id="CHEBI:49883"/>
    </ligand>
</feature>
<feature type="domain" description="Dihydroxy-acid/6-phosphogluconate dehydratase N-terminal" evidence="9">
    <location>
        <begin position="70"/>
        <end position="382"/>
    </location>
</feature>
<evidence type="ECO:0000256" key="7">
    <source>
        <dbReference type="HAMAP-Rule" id="MF_02094"/>
    </source>
</evidence>
<reference evidence="11" key="1">
    <citation type="submission" date="2021-07" db="EMBL/GenBank/DDBJ databases">
        <title>Zhongshania sp. CAU 1632 isolated from seawater.</title>
        <authorList>
            <person name="Kim W."/>
        </authorList>
    </citation>
    <scope>NUCLEOTIDE SEQUENCE</scope>
    <source>
        <strain evidence="11">CAU 1632</strain>
    </source>
</reference>
<evidence type="ECO:0000256" key="1">
    <source>
        <dbReference type="ARBA" id="ARBA00022485"/>
    </source>
</evidence>
<keyword evidence="4 7" id="KW-0411">Iron-sulfur</keyword>
<dbReference type="NCBIfam" id="TIGR01196">
    <property type="entry name" value="edd"/>
    <property type="match status" value="1"/>
</dbReference>
<feature type="binding site" evidence="7">
    <location>
        <position position="224"/>
    </location>
    <ligand>
        <name>[4Fe-4S] cluster</name>
        <dbReference type="ChEBI" id="CHEBI:49883"/>
    </ligand>
</feature>
<sequence>MHSVTSEIAGVTQRIIQRSASSRRDYLAQLDDNCGTRPTRQHLSCGNLAHGFAACEPTDKDRIRLMEASNIGIVTSYNDMLSAHQPYADYPERLKAAIREVGSTAQVAGGVPAMCDGVTQGQAGMELSLFSRDVIALSTAVALSHHMFDGVLCLGICDKIVPGLLIGALRFGHLPMMFVPAGPMPSGIPNKEKARVRQLFAEGKASRAELLEAESASYHSAGTCTFYGTANSNQVMMEAMGLQLPGSSFVNPNTSLRDALTREAAQHITRITQQTPSPRSLGEVVDERAIVNAIVALLSSGGSTNHSIHLIAIAQAAGILINWDDFDDLSAVVPLLARIYPNGQADINHFHAAGGTGYLFSTLLKAGLMHGDAEVMWGKSFADFTLEPKLIDDQLEWQPCVEESLDTQVLASIQTPFDNEGGLRLLKGNLGRGVIKVSAVDAAHRIVEAPAVVVASQHTLQARFDAGDLNRDCVVVVRFQGPAANGMPELHKLTPILGALQDKGYRVALVTDGRMSGASGKVPAAIHISPEASTGGMLAYVQDGDIIRLDATTGTLECLVDPDVLSKRTPARAEEVSGRGIGRELFQNFRTTVSTPEQGASIFSLTGA</sequence>
<proteinExistence type="inferred from homology"/>
<dbReference type="EC" id="4.2.1.12" evidence="7 8"/>
<dbReference type="PANTHER" id="PTHR43661">
    <property type="entry name" value="D-XYLONATE DEHYDRATASE"/>
    <property type="match status" value="1"/>
</dbReference>
<comment type="similarity">
    <text evidence="7">Belongs to the IlvD/Edd family.</text>
</comment>
<keyword evidence="2 7" id="KW-0479">Metal-binding</keyword>
<accession>A0ABS6VW48</accession>
<dbReference type="InterPro" id="IPR020558">
    <property type="entry name" value="DiOHA_6PGluconate_deHydtase_CS"/>
</dbReference>
<gene>
    <name evidence="7 11" type="primary">edd</name>
    <name evidence="11" type="ORF">KXJ70_15695</name>
</gene>
<evidence type="ECO:0000256" key="2">
    <source>
        <dbReference type="ARBA" id="ARBA00022723"/>
    </source>
</evidence>
<dbReference type="GO" id="GO:0004456">
    <property type="term" value="F:phosphogluconate dehydratase activity"/>
    <property type="evidence" value="ECO:0007669"/>
    <property type="project" value="UniProtKB-EC"/>
</dbReference>
<comment type="caution">
    <text evidence="11">The sequence shown here is derived from an EMBL/GenBank/DDBJ whole genome shotgun (WGS) entry which is preliminary data.</text>
</comment>
<dbReference type="InterPro" id="IPR000581">
    <property type="entry name" value="ILV_EDD_N"/>
</dbReference>
<name>A0ABS6VW48_9GAMM</name>
<evidence type="ECO:0000256" key="4">
    <source>
        <dbReference type="ARBA" id="ARBA00023014"/>
    </source>
</evidence>
<dbReference type="HAMAP" id="MF_02094">
    <property type="entry name" value="Edd"/>
    <property type="match status" value="1"/>
</dbReference>
<keyword evidence="1 7" id="KW-0004">4Fe-4S</keyword>
<evidence type="ECO:0000256" key="5">
    <source>
        <dbReference type="ARBA" id="ARBA00023064"/>
    </source>
</evidence>
<dbReference type="PANTHER" id="PTHR43661:SF1">
    <property type="entry name" value="PHOSPHOGLUCONATE DEHYDRATASE"/>
    <property type="match status" value="1"/>
</dbReference>
<organism evidence="11 12">
    <name type="scientific">Zhongshania aquimaris</name>
    <dbReference type="NCBI Taxonomy" id="2857107"/>
    <lineage>
        <taxon>Bacteria</taxon>
        <taxon>Pseudomonadati</taxon>
        <taxon>Pseudomonadota</taxon>
        <taxon>Gammaproteobacteria</taxon>
        <taxon>Cellvibrionales</taxon>
        <taxon>Spongiibacteraceae</taxon>
        <taxon>Zhongshania</taxon>
    </lineage>
</organism>
<comment type="function">
    <text evidence="7">Catalyzes the dehydration of 6-phospho-D-gluconate to 2-dehydro-3-deoxy-6-phospho-D-gluconate.</text>
</comment>
<comment type="cofactor">
    <cofactor evidence="7">
        <name>[4Fe-4S] cluster</name>
        <dbReference type="ChEBI" id="CHEBI:49883"/>
    </cofactor>
    <text evidence="7">Binds 1 [4Fe-4S] cluster.</text>
</comment>
<evidence type="ECO:0000259" key="9">
    <source>
        <dbReference type="Pfam" id="PF00920"/>
    </source>
</evidence>
<evidence type="ECO:0000256" key="8">
    <source>
        <dbReference type="NCBIfam" id="TIGR01196"/>
    </source>
</evidence>
<keyword evidence="5 7" id="KW-0311">Gluconate utilization</keyword>
<comment type="pathway">
    <text evidence="7">Carbohydrate metabolism; Entner-Doudoroff pathway.</text>
</comment>
<keyword evidence="3 7" id="KW-0408">Iron</keyword>
<dbReference type="PROSITE" id="PS00887">
    <property type="entry name" value="ILVD_EDD_2"/>
    <property type="match status" value="1"/>
</dbReference>
<evidence type="ECO:0000256" key="3">
    <source>
        <dbReference type="ARBA" id="ARBA00023004"/>
    </source>
</evidence>